<feature type="transmembrane region" description="Helical" evidence="1">
    <location>
        <begin position="31"/>
        <end position="53"/>
    </location>
</feature>
<dbReference type="Gene3D" id="1.20.120.1630">
    <property type="match status" value="1"/>
</dbReference>
<organism evidence="2 3">
    <name type="scientific">Actinacidiphila oryziradicis</name>
    <dbReference type="NCBI Taxonomy" id="2571141"/>
    <lineage>
        <taxon>Bacteria</taxon>
        <taxon>Bacillati</taxon>
        <taxon>Actinomycetota</taxon>
        <taxon>Actinomycetes</taxon>
        <taxon>Kitasatosporales</taxon>
        <taxon>Streptomycetaceae</taxon>
        <taxon>Actinacidiphila</taxon>
    </lineage>
</organism>
<feature type="transmembrane region" description="Helical" evidence="1">
    <location>
        <begin position="6"/>
        <end position="24"/>
    </location>
</feature>
<dbReference type="RefSeq" id="WP_136730848.1">
    <property type="nucleotide sequence ID" value="NZ_SUMC01000169.1"/>
</dbReference>
<feature type="transmembrane region" description="Helical" evidence="1">
    <location>
        <begin position="65"/>
        <end position="87"/>
    </location>
</feature>
<sequence>MNVPVMVLVLADFVVIGVLPRVFFKGGSFNLGWWLTGAPFFVVPPFLIAARLADWHSWISMGKAVTTLTAIGAVLAGASIALMFFTLGTHRVPLALWHQEDDAPASIVTYGAYSKIRHPFYSSFLLGFLGAFAMFPHLGTLLPLLYAIGRLTATAMREEKRLSASEFGGEYREYIARTGRFLPI</sequence>
<name>A0A4U0RK12_9ACTN</name>
<evidence type="ECO:0000313" key="3">
    <source>
        <dbReference type="Proteomes" id="UP000305778"/>
    </source>
</evidence>
<dbReference type="GO" id="GO:0032259">
    <property type="term" value="P:methylation"/>
    <property type="evidence" value="ECO:0007669"/>
    <property type="project" value="UniProtKB-KW"/>
</dbReference>
<evidence type="ECO:0000256" key="1">
    <source>
        <dbReference type="SAM" id="Phobius"/>
    </source>
</evidence>
<feature type="transmembrane region" description="Helical" evidence="1">
    <location>
        <begin position="124"/>
        <end position="148"/>
    </location>
</feature>
<dbReference type="AlphaFoldDB" id="A0A4U0RK12"/>
<keyword evidence="2" id="KW-0489">Methyltransferase</keyword>
<keyword evidence="1" id="KW-0812">Transmembrane</keyword>
<keyword evidence="1" id="KW-0472">Membrane</keyword>
<reference evidence="2 3" key="1">
    <citation type="submission" date="2019-04" db="EMBL/GenBank/DDBJ databases">
        <title>Streptomyces oryziradicis sp. nov., a novel actinomycete isolated from rhizosphere soil of rice (Oryza sativa L.).</title>
        <authorList>
            <person name="Li C."/>
        </authorList>
    </citation>
    <scope>NUCLEOTIDE SEQUENCE [LARGE SCALE GENOMIC DNA]</scope>
    <source>
        <strain evidence="2 3">NEAU-C40</strain>
    </source>
</reference>
<keyword evidence="2" id="KW-0808">Transferase</keyword>
<dbReference type="GO" id="GO:0008168">
    <property type="term" value="F:methyltransferase activity"/>
    <property type="evidence" value="ECO:0007669"/>
    <property type="project" value="UniProtKB-KW"/>
</dbReference>
<keyword evidence="3" id="KW-1185">Reference proteome</keyword>
<dbReference type="EMBL" id="SUMC01000169">
    <property type="protein sequence ID" value="TJZ96059.1"/>
    <property type="molecule type" value="Genomic_DNA"/>
</dbReference>
<comment type="caution">
    <text evidence="2">The sequence shown here is derived from an EMBL/GenBank/DDBJ whole genome shotgun (WGS) entry which is preliminary data.</text>
</comment>
<dbReference type="Proteomes" id="UP000305778">
    <property type="component" value="Unassembled WGS sequence"/>
</dbReference>
<protein>
    <submittedName>
        <fullName evidence="2">Isoprenylcysteine carboxylmethyltransferase family protein</fullName>
    </submittedName>
</protein>
<proteinExistence type="predicted"/>
<dbReference type="OrthoDB" id="7203053at2"/>
<gene>
    <name evidence="2" type="ORF">FCI23_51455</name>
</gene>
<evidence type="ECO:0000313" key="2">
    <source>
        <dbReference type="EMBL" id="TJZ96059.1"/>
    </source>
</evidence>
<keyword evidence="1" id="KW-1133">Transmembrane helix</keyword>
<accession>A0A4U0RK12</accession>